<dbReference type="InterPro" id="IPR006258">
    <property type="entry name" value="Lipoamide_DH"/>
</dbReference>
<evidence type="ECO:0000256" key="3">
    <source>
        <dbReference type="ARBA" id="ARBA00016961"/>
    </source>
</evidence>
<feature type="domain" description="FAD/NAD(P)-binding" evidence="16">
    <location>
        <begin position="4"/>
        <end position="303"/>
    </location>
</feature>
<dbReference type="Proteomes" id="UP000176938">
    <property type="component" value="Unassembled WGS sequence"/>
</dbReference>
<feature type="binding site" evidence="12">
    <location>
        <position position="250"/>
    </location>
    <ligand>
        <name>NAD(+)</name>
        <dbReference type="ChEBI" id="CHEBI:57540"/>
    </ligand>
</feature>
<dbReference type="PRINTS" id="PR00368">
    <property type="entry name" value="FADPNR"/>
</dbReference>
<feature type="binding site" evidence="12">
    <location>
        <position position="288"/>
    </location>
    <ligand>
        <name>FAD</name>
        <dbReference type="ChEBI" id="CHEBI:57692"/>
    </ligand>
</feature>
<dbReference type="AlphaFoldDB" id="A0A1F4RGB7"/>
<evidence type="ECO:0000256" key="14">
    <source>
        <dbReference type="RuleBase" id="RU003692"/>
    </source>
</evidence>
<comment type="similarity">
    <text evidence="1 14">Belongs to the class-I pyridine nucleotide-disulfide oxidoreductase family.</text>
</comment>
<evidence type="ECO:0000256" key="1">
    <source>
        <dbReference type="ARBA" id="ARBA00007532"/>
    </source>
</evidence>
<protein>
    <recommendedName>
        <fullName evidence="3 14">Dihydrolipoyl dehydrogenase</fullName>
        <ecNumber evidence="2 14">1.8.1.4</ecNumber>
    </recommendedName>
</protein>
<dbReference type="GO" id="GO:0006103">
    <property type="term" value="P:2-oxoglutarate metabolic process"/>
    <property type="evidence" value="ECO:0007669"/>
    <property type="project" value="TreeGrafter"/>
</dbReference>
<dbReference type="GO" id="GO:0050660">
    <property type="term" value="F:flavin adenine dinucleotide binding"/>
    <property type="evidence" value="ECO:0007669"/>
    <property type="project" value="InterPro"/>
</dbReference>
<dbReference type="SUPFAM" id="SSF51905">
    <property type="entry name" value="FAD/NAD(P)-binding domain"/>
    <property type="match status" value="1"/>
</dbReference>
<keyword evidence="7 12" id="KW-0520">NAD</keyword>
<dbReference type="Pfam" id="PF07992">
    <property type="entry name" value="Pyr_redox_2"/>
    <property type="match status" value="1"/>
</dbReference>
<evidence type="ECO:0000256" key="13">
    <source>
        <dbReference type="PIRSR" id="PIRSR000350-4"/>
    </source>
</evidence>
<dbReference type="InterPro" id="IPR023753">
    <property type="entry name" value="FAD/NAD-binding_dom"/>
</dbReference>
<reference evidence="17 18" key="1">
    <citation type="journal article" date="2016" name="Nat. Commun.">
        <title>Thousands of microbial genomes shed light on interconnected biogeochemical processes in an aquifer system.</title>
        <authorList>
            <person name="Anantharaman K."/>
            <person name="Brown C.T."/>
            <person name="Hug L.A."/>
            <person name="Sharon I."/>
            <person name="Castelle C.J."/>
            <person name="Probst A.J."/>
            <person name="Thomas B.C."/>
            <person name="Singh A."/>
            <person name="Wilkins M.J."/>
            <person name="Karaoz U."/>
            <person name="Brodie E.L."/>
            <person name="Williams K.H."/>
            <person name="Hubbard S.S."/>
            <person name="Banfield J.F."/>
        </authorList>
    </citation>
    <scope>NUCLEOTIDE SEQUENCE [LARGE SCALE GENOMIC DNA]</scope>
</reference>
<dbReference type="PANTHER" id="PTHR22912:SF151">
    <property type="entry name" value="DIHYDROLIPOYL DEHYDROGENASE, MITOCHONDRIAL"/>
    <property type="match status" value="1"/>
</dbReference>
<comment type="caution">
    <text evidence="17">The sequence shown here is derived from an EMBL/GenBank/DDBJ whole genome shotgun (WGS) entry which is preliminary data.</text>
</comment>
<dbReference type="PANTHER" id="PTHR22912">
    <property type="entry name" value="DISULFIDE OXIDOREDUCTASE"/>
    <property type="match status" value="1"/>
</dbReference>
<dbReference type="Pfam" id="PF02852">
    <property type="entry name" value="Pyr_redox_dim"/>
    <property type="match status" value="1"/>
</dbReference>
<proteinExistence type="inferred from homology"/>
<feature type="active site" description="Proton acceptor" evidence="11">
    <location>
        <position position="419"/>
    </location>
</feature>
<feature type="disulfide bond" description="Redox-active" evidence="13">
    <location>
        <begin position="41"/>
        <end position="46"/>
    </location>
</feature>
<feature type="binding site" evidence="12">
    <location>
        <position position="202"/>
    </location>
    <ligand>
        <name>NAD(+)</name>
        <dbReference type="ChEBI" id="CHEBI:57540"/>
    </ligand>
</feature>
<evidence type="ECO:0000259" key="16">
    <source>
        <dbReference type="Pfam" id="PF07992"/>
    </source>
</evidence>
<feature type="domain" description="Pyridine nucleotide-disulphide oxidoreductase dimerisation" evidence="15">
    <location>
        <begin position="322"/>
        <end position="430"/>
    </location>
</feature>
<comment type="cofactor">
    <cofactor evidence="12 14">
        <name>FAD</name>
        <dbReference type="ChEBI" id="CHEBI:57692"/>
    </cofactor>
    <text evidence="12 14">Binds 1 FAD per subunit.</text>
</comment>
<feature type="binding site" evidence="12">
    <location>
        <position position="50"/>
    </location>
    <ligand>
        <name>FAD</name>
        <dbReference type="ChEBI" id="CHEBI:57692"/>
    </ligand>
</feature>
<sequence>MQKYDLIVIGGGPGGYAAAIRAAQLGAKVALIEKDKVGGTCLTRGCIPTKAIIACTNLYEQIQKAENFGIAAGQPALDLKKVIERKDKIIAKIVKGVGFLLEKNRVEVIYGTAKVLEAGKVEVTRPEGRKLSIVSCKLIIATGSSPAAIPGVTLDGKKFFSSETALNCTEAPEKLDIVGGGVIGLHFAQIFSALGTEITIYEVLPEILPGVDEEVVALVKRLLKRKKINIITNICFDSAQSCGKTLICVGRTPNLAGLEALNLKMDKRSVWVNEKMETSVSGVYAAGDLVSRKMLAHVAYEQGVIAAENAMGSNKTFTYDNIPFGIYTHPEIGSVGLTEKEAREKFGEVKVGKFPYAALGIAQAMGEIEGFIKVIADAQGKLLGVHILGAEATSLVGAVALAAKQGLSIEQLAASFQAHPTYPEGLHEAALSVLKQSLHGIN</sequence>
<dbReference type="NCBIfam" id="TIGR01350">
    <property type="entry name" value="lipoamide_DH"/>
    <property type="match status" value="1"/>
</dbReference>
<evidence type="ECO:0000256" key="2">
    <source>
        <dbReference type="ARBA" id="ARBA00012608"/>
    </source>
</evidence>
<dbReference type="Gene3D" id="3.50.50.60">
    <property type="entry name" value="FAD/NAD(P)-binding domain"/>
    <property type="match status" value="4"/>
</dbReference>
<evidence type="ECO:0000259" key="15">
    <source>
        <dbReference type="Pfam" id="PF02852"/>
    </source>
</evidence>
<name>A0A1F4RGB7_UNCSA</name>
<dbReference type="InterPro" id="IPR012999">
    <property type="entry name" value="Pyr_OxRdtase_I_AS"/>
</dbReference>
<keyword evidence="12" id="KW-0547">Nucleotide-binding</keyword>
<evidence type="ECO:0000256" key="5">
    <source>
        <dbReference type="ARBA" id="ARBA00022827"/>
    </source>
</evidence>
<keyword evidence="4 14" id="KW-0285">Flavoprotein</keyword>
<evidence type="ECO:0000256" key="6">
    <source>
        <dbReference type="ARBA" id="ARBA00023002"/>
    </source>
</evidence>
<dbReference type="PRINTS" id="PR00411">
    <property type="entry name" value="PNDRDTASEI"/>
</dbReference>
<gene>
    <name evidence="17" type="ORF">A3H38_03215</name>
</gene>
<dbReference type="InterPro" id="IPR036188">
    <property type="entry name" value="FAD/NAD-bd_sf"/>
</dbReference>
<evidence type="ECO:0000256" key="8">
    <source>
        <dbReference type="ARBA" id="ARBA00023157"/>
    </source>
</evidence>
<comment type="miscellaneous">
    <text evidence="14">The active site is a redox-active disulfide bond.</text>
</comment>
<evidence type="ECO:0000256" key="9">
    <source>
        <dbReference type="ARBA" id="ARBA00023284"/>
    </source>
</evidence>
<evidence type="ECO:0000256" key="7">
    <source>
        <dbReference type="ARBA" id="ARBA00023027"/>
    </source>
</evidence>
<feature type="binding site" evidence="12">
    <location>
        <begin position="142"/>
        <end position="144"/>
    </location>
    <ligand>
        <name>FAD</name>
        <dbReference type="ChEBI" id="CHEBI:57692"/>
    </ligand>
</feature>
<dbReference type="Gene3D" id="3.30.390.30">
    <property type="match status" value="1"/>
</dbReference>
<keyword evidence="5 12" id="KW-0274">FAD</keyword>
<dbReference type="GO" id="GO:0004148">
    <property type="term" value="F:dihydrolipoyl dehydrogenase (NADH) activity"/>
    <property type="evidence" value="ECO:0007669"/>
    <property type="project" value="UniProtKB-EC"/>
</dbReference>
<dbReference type="EC" id="1.8.1.4" evidence="2 14"/>
<evidence type="ECO:0000256" key="4">
    <source>
        <dbReference type="ARBA" id="ARBA00022630"/>
    </source>
</evidence>
<evidence type="ECO:0000256" key="10">
    <source>
        <dbReference type="ARBA" id="ARBA00049187"/>
    </source>
</evidence>
<dbReference type="EMBL" id="METP01000007">
    <property type="protein sequence ID" value="OGC07198.1"/>
    <property type="molecule type" value="Genomic_DNA"/>
</dbReference>
<accession>A0A1F4RGB7</accession>
<dbReference type="GO" id="GO:0005737">
    <property type="term" value="C:cytoplasm"/>
    <property type="evidence" value="ECO:0007669"/>
    <property type="project" value="UniProtKB-ARBA"/>
</dbReference>
<comment type="catalytic activity">
    <reaction evidence="10 14">
        <text>N(6)-[(R)-dihydrolipoyl]-L-lysyl-[protein] + NAD(+) = N(6)-[(R)-lipoyl]-L-lysyl-[protein] + NADH + H(+)</text>
        <dbReference type="Rhea" id="RHEA:15045"/>
        <dbReference type="Rhea" id="RHEA-COMP:10474"/>
        <dbReference type="Rhea" id="RHEA-COMP:10475"/>
        <dbReference type="ChEBI" id="CHEBI:15378"/>
        <dbReference type="ChEBI" id="CHEBI:57540"/>
        <dbReference type="ChEBI" id="CHEBI:57945"/>
        <dbReference type="ChEBI" id="CHEBI:83099"/>
        <dbReference type="ChEBI" id="CHEBI:83100"/>
        <dbReference type="EC" id="1.8.1.4"/>
    </reaction>
</comment>
<evidence type="ECO:0000256" key="11">
    <source>
        <dbReference type="PIRSR" id="PIRSR000350-2"/>
    </source>
</evidence>
<keyword evidence="9 14" id="KW-0676">Redox-active center</keyword>
<dbReference type="InterPro" id="IPR050151">
    <property type="entry name" value="Class-I_Pyr_Nuc-Dis_Oxidored"/>
</dbReference>
<dbReference type="PROSITE" id="PS00076">
    <property type="entry name" value="PYRIDINE_REDOX_1"/>
    <property type="match status" value="1"/>
</dbReference>
<evidence type="ECO:0000313" key="18">
    <source>
        <dbReference type="Proteomes" id="UP000176938"/>
    </source>
</evidence>
<evidence type="ECO:0000313" key="17">
    <source>
        <dbReference type="EMBL" id="OGC07198.1"/>
    </source>
</evidence>
<dbReference type="InterPro" id="IPR016156">
    <property type="entry name" value="FAD/NAD-linked_Rdtase_dimer_sf"/>
</dbReference>
<keyword evidence="8" id="KW-1015">Disulfide bond</keyword>
<organism evidence="17 18">
    <name type="scientific">candidate division WOR-1 bacterium RIFCSPLOWO2_02_FULL_46_20</name>
    <dbReference type="NCBI Taxonomy" id="1802567"/>
    <lineage>
        <taxon>Bacteria</taxon>
        <taxon>Bacillati</taxon>
        <taxon>Saganbacteria</taxon>
    </lineage>
</organism>
<dbReference type="InterPro" id="IPR001100">
    <property type="entry name" value="Pyr_nuc-diS_OxRdtase"/>
</dbReference>
<feature type="binding site" evidence="12">
    <location>
        <begin position="294"/>
        <end position="297"/>
    </location>
    <ligand>
        <name>FAD</name>
        <dbReference type="ChEBI" id="CHEBI:57692"/>
    </ligand>
</feature>
<dbReference type="InterPro" id="IPR004099">
    <property type="entry name" value="Pyr_nucl-diS_OxRdtase_dimer"/>
</dbReference>
<dbReference type="FunFam" id="3.30.390.30:FF:000001">
    <property type="entry name" value="Dihydrolipoyl dehydrogenase"/>
    <property type="match status" value="1"/>
</dbReference>
<keyword evidence="6 14" id="KW-0560">Oxidoreductase</keyword>
<dbReference type="SUPFAM" id="SSF55424">
    <property type="entry name" value="FAD/NAD-linked reductases, dimerisation (C-terminal) domain"/>
    <property type="match status" value="1"/>
</dbReference>
<evidence type="ECO:0000256" key="12">
    <source>
        <dbReference type="PIRSR" id="PIRSR000350-3"/>
    </source>
</evidence>
<dbReference type="PIRSF" id="PIRSF000350">
    <property type="entry name" value="Mercury_reductase_MerA"/>
    <property type="match status" value="1"/>
</dbReference>